<keyword evidence="3" id="KW-0464">Manganese</keyword>
<dbReference type="InterPro" id="IPR006186">
    <property type="entry name" value="Ser/Thr-sp_prot-phosphatase"/>
</dbReference>
<dbReference type="AlphaFoldDB" id="I3EFP0"/>
<dbReference type="Pfam" id="PF00149">
    <property type="entry name" value="Metallophos"/>
    <property type="match status" value="1"/>
</dbReference>
<evidence type="ECO:0000256" key="5">
    <source>
        <dbReference type="RuleBase" id="RU004273"/>
    </source>
</evidence>
<accession>I3EFP0</accession>
<proteinExistence type="inferred from homology"/>
<dbReference type="VEuPathDB" id="MicrosporidiaDB:NEQG_01481"/>
<dbReference type="OrthoDB" id="2192794at2759"/>
<dbReference type="STRING" id="935791.I3EFP0"/>
<dbReference type="OMA" id="SHYDINH"/>
<comment type="catalytic activity">
    <reaction evidence="4 5">
        <text>O-phospho-L-threonyl-[protein] + H2O = L-threonyl-[protein] + phosphate</text>
        <dbReference type="Rhea" id="RHEA:47004"/>
        <dbReference type="Rhea" id="RHEA-COMP:11060"/>
        <dbReference type="Rhea" id="RHEA-COMP:11605"/>
        <dbReference type="ChEBI" id="CHEBI:15377"/>
        <dbReference type="ChEBI" id="CHEBI:30013"/>
        <dbReference type="ChEBI" id="CHEBI:43474"/>
        <dbReference type="ChEBI" id="CHEBI:61977"/>
        <dbReference type="EC" id="3.1.3.16"/>
    </reaction>
</comment>
<dbReference type="PANTHER" id="PTHR45619">
    <property type="entry name" value="SERINE/THREONINE-PROTEIN PHOSPHATASE PP2A-RELATED"/>
    <property type="match status" value="1"/>
</dbReference>
<protein>
    <recommendedName>
        <fullName evidence="5">Serine/threonine-protein phosphatase</fullName>
        <ecNumber evidence="5">3.1.3.16</ecNumber>
    </recommendedName>
</protein>
<evidence type="ECO:0000256" key="3">
    <source>
        <dbReference type="ARBA" id="ARBA00023211"/>
    </source>
</evidence>
<dbReference type="GO" id="GO:0046872">
    <property type="term" value="F:metal ion binding"/>
    <property type="evidence" value="ECO:0007669"/>
    <property type="project" value="UniProtKB-KW"/>
</dbReference>
<evidence type="ECO:0000313" key="8">
    <source>
        <dbReference type="Proteomes" id="UP000002872"/>
    </source>
</evidence>
<keyword evidence="2 5" id="KW-0378">Hydrolase</keyword>
<feature type="domain" description="Serine/threonine specific protein phosphatases" evidence="6">
    <location>
        <begin position="12"/>
        <end position="17"/>
    </location>
</feature>
<keyword evidence="1" id="KW-0479">Metal-binding</keyword>
<dbReference type="GO" id="GO:0004722">
    <property type="term" value="F:protein serine/threonine phosphatase activity"/>
    <property type="evidence" value="ECO:0007669"/>
    <property type="project" value="UniProtKB-EC"/>
</dbReference>
<evidence type="ECO:0000256" key="2">
    <source>
        <dbReference type="ARBA" id="ARBA00022801"/>
    </source>
</evidence>
<dbReference type="HOGENOM" id="CLU_004962_0_5_1"/>
<dbReference type="PROSITE" id="PS00125">
    <property type="entry name" value="SER_THR_PHOSPHATASE"/>
    <property type="match status" value="1"/>
</dbReference>
<evidence type="ECO:0000313" key="7">
    <source>
        <dbReference type="EMBL" id="EIJ88037.1"/>
    </source>
</evidence>
<evidence type="ECO:0000256" key="1">
    <source>
        <dbReference type="ARBA" id="ARBA00022723"/>
    </source>
</evidence>
<keyword evidence="8" id="KW-1185">Reference proteome</keyword>
<dbReference type="InParanoid" id="I3EFP0"/>
<dbReference type="EMBL" id="GL870879">
    <property type="protein sequence ID" value="EIJ88037.1"/>
    <property type="molecule type" value="Genomic_DNA"/>
</dbReference>
<dbReference type="SMART" id="SM00156">
    <property type="entry name" value="PP2Ac"/>
    <property type="match status" value="1"/>
</dbReference>
<organism evidence="7 8">
    <name type="scientific">Nematocida parisii (strain ERTm3)</name>
    <name type="common">Nematode killer fungus</name>
    <dbReference type="NCBI Taxonomy" id="935791"/>
    <lineage>
        <taxon>Eukaryota</taxon>
        <taxon>Fungi</taxon>
        <taxon>Fungi incertae sedis</taxon>
        <taxon>Microsporidia</taxon>
        <taxon>Nematocida</taxon>
    </lineage>
</organism>
<dbReference type="InterPro" id="IPR004843">
    <property type="entry name" value="Calcineurin-like_PHP"/>
</dbReference>
<dbReference type="PRINTS" id="PR00114">
    <property type="entry name" value="STPHPHTASE"/>
</dbReference>
<dbReference type="SUPFAM" id="SSF56300">
    <property type="entry name" value="Metallo-dependent phosphatases"/>
    <property type="match status" value="1"/>
</dbReference>
<dbReference type="EC" id="3.1.3.16" evidence="5"/>
<gene>
    <name evidence="7" type="ORF">NEQG_01481</name>
</gene>
<dbReference type="Proteomes" id="UP000002872">
    <property type="component" value="Unassembled WGS sequence"/>
</dbReference>
<comment type="similarity">
    <text evidence="5">Belongs to the PPP phosphatase family.</text>
</comment>
<name>I3EFP0_NEMP3</name>
<sequence length="204" mass="23387">MKTLHPESVLLLRGNHESLKTSSSYGFKTECMQAHRSKLLWYKICEVFNYLPICAVIDKKIFAVHAGIGPELNLEEVQDIYRVCDIPNSGVLADLLWSDPNVETEEFIESTRGVGYYFGEKQVDVFLKRTGLAQIIRSHQLVDNGYKEDFGGKVVTIWSAPNYCYRCMNKAAVARIKDGKIIEYIEIPEAKQQRKETKILPYFI</sequence>
<dbReference type="InterPro" id="IPR029052">
    <property type="entry name" value="Metallo-depent_PP-like"/>
</dbReference>
<evidence type="ECO:0000259" key="6">
    <source>
        <dbReference type="PROSITE" id="PS00125"/>
    </source>
</evidence>
<evidence type="ECO:0000256" key="4">
    <source>
        <dbReference type="ARBA" id="ARBA00048336"/>
    </source>
</evidence>
<dbReference type="Gene3D" id="3.60.21.10">
    <property type="match status" value="1"/>
</dbReference>
<reference evidence="7" key="1">
    <citation type="submission" date="2011-01" db="EMBL/GenBank/DDBJ databases">
        <title>The Genome Sequence of Nematocida parisii strain ERTm3.</title>
        <authorList>
            <consortium name="The Broad Institute Genome Sequencing Platform"/>
            <consortium name="The Broad Institute Genome Sequencing Center for Infectious Disease"/>
            <person name="Cuomo C."/>
            <person name="Troemel E."/>
            <person name="Young S.K."/>
            <person name="Zeng Q."/>
            <person name="Gargeya S."/>
            <person name="Fitzgerald M."/>
            <person name="Haas B."/>
            <person name="Abouelleil A."/>
            <person name="Alvarado L."/>
            <person name="Arachchi H.M."/>
            <person name="Berlin A."/>
            <person name="Chapman S.B."/>
            <person name="Gearin G."/>
            <person name="Goldberg J."/>
            <person name="Griggs A."/>
            <person name="Gujja S."/>
            <person name="Hansen M."/>
            <person name="Heiman D."/>
            <person name="Howarth C."/>
            <person name="Larimer J."/>
            <person name="Lui A."/>
            <person name="MacDonald P.J.P."/>
            <person name="McCowen C."/>
            <person name="Montmayeur A."/>
            <person name="Murphy C."/>
            <person name="Neiman D."/>
            <person name="Pearson M."/>
            <person name="Priest M."/>
            <person name="Roberts A."/>
            <person name="Saif S."/>
            <person name="Shea T."/>
            <person name="Sisk P."/>
            <person name="Stolte C."/>
            <person name="Sykes S."/>
            <person name="Wortman J."/>
            <person name="Nusbaum C."/>
            <person name="Birren B."/>
        </authorList>
    </citation>
    <scope>NUCLEOTIDE SEQUENCE</scope>
    <source>
        <strain evidence="7">ERTm3</strain>
    </source>
</reference>
<dbReference type="InterPro" id="IPR047129">
    <property type="entry name" value="PPA2-like"/>
</dbReference>